<comment type="caution">
    <text evidence="2">The sequence shown here is derived from an EMBL/GenBank/DDBJ whole genome shotgun (WGS) entry which is preliminary data.</text>
</comment>
<keyword evidence="1" id="KW-0472">Membrane</keyword>
<gene>
    <name evidence="2" type="ORF">POCTA_138.1.T0470006</name>
</gene>
<keyword evidence="1" id="KW-0812">Transmembrane</keyword>
<dbReference type="Proteomes" id="UP000683925">
    <property type="component" value="Unassembled WGS sequence"/>
</dbReference>
<name>A0A8S1UK56_PAROT</name>
<dbReference type="EMBL" id="CAJJDP010000047">
    <property type="protein sequence ID" value="CAD8165561.1"/>
    <property type="molecule type" value="Genomic_DNA"/>
</dbReference>
<dbReference type="AlphaFoldDB" id="A0A8S1UK56"/>
<proteinExistence type="predicted"/>
<keyword evidence="1" id="KW-1133">Transmembrane helix</keyword>
<evidence type="ECO:0000256" key="1">
    <source>
        <dbReference type="SAM" id="Phobius"/>
    </source>
</evidence>
<feature type="transmembrane region" description="Helical" evidence="1">
    <location>
        <begin position="22"/>
        <end position="42"/>
    </location>
</feature>
<sequence>MIAVSLRIGVNVLSTITVQNLLFFHIMSSNLYFAMIVQYTFITRGNINNYKCRMLKYIYEFNFKNLNKKYKQIIIQIFNSQLIYFNYSQI</sequence>
<protein>
    <submittedName>
        <fullName evidence="2">Uncharacterized protein</fullName>
    </submittedName>
</protein>
<keyword evidence="3" id="KW-1185">Reference proteome</keyword>
<organism evidence="2 3">
    <name type="scientific">Paramecium octaurelia</name>
    <dbReference type="NCBI Taxonomy" id="43137"/>
    <lineage>
        <taxon>Eukaryota</taxon>
        <taxon>Sar</taxon>
        <taxon>Alveolata</taxon>
        <taxon>Ciliophora</taxon>
        <taxon>Intramacronucleata</taxon>
        <taxon>Oligohymenophorea</taxon>
        <taxon>Peniculida</taxon>
        <taxon>Parameciidae</taxon>
        <taxon>Paramecium</taxon>
    </lineage>
</organism>
<evidence type="ECO:0000313" key="2">
    <source>
        <dbReference type="EMBL" id="CAD8165561.1"/>
    </source>
</evidence>
<reference evidence="2" key="1">
    <citation type="submission" date="2021-01" db="EMBL/GenBank/DDBJ databases">
        <authorList>
            <consortium name="Genoscope - CEA"/>
            <person name="William W."/>
        </authorList>
    </citation>
    <scope>NUCLEOTIDE SEQUENCE</scope>
</reference>
<evidence type="ECO:0000313" key="3">
    <source>
        <dbReference type="Proteomes" id="UP000683925"/>
    </source>
</evidence>
<accession>A0A8S1UK56</accession>